<dbReference type="Pfam" id="PF01679">
    <property type="entry name" value="Pmp3"/>
    <property type="match status" value="1"/>
</dbReference>
<gene>
    <name evidence="8" type="ORF">DMC30DRAFT_418461</name>
</gene>
<name>A0A5C5FSU4_9BASI</name>
<feature type="non-terminal residue" evidence="8">
    <location>
        <position position="266"/>
    </location>
</feature>
<dbReference type="GO" id="GO:0016020">
    <property type="term" value="C:membrane"/>
    <property type="evidence" value="ECO:0007669"/>
    <property type="project" value="UniProtKB-SubCell"/>
</dbReference>
<comment type="similarity">
    <text evidence="2">Belongs to the UPF0057 (PMP3) family.</text>
</comment>
<dbReference type="InterPro" id="IPR000612">
    <property type="entry name" value="PMP3"/>
</dbReference>
<evidence type="ECO:0000256" key="4">
    <source>
        <dbReference type="ARBA" id="ARBA00022989"/>
    </source>
</evidence>
<feature type="compositionally biased region" description="Polar residues" evidence="6">
    <location>
        <begin position="184"/>
        <end position="199"/>
    </location>
</feature>
<organism evidence="8 9">
    <name type="scientific">Rhodotorula diobovata</name>
    <dbReference type="NCBI Taxonomy" id="5288"/>
    <lineage>
        <taxon>Eukaryota</taxon>
        <taxon>Fungi</taxon>
        <taxon>Dikarya</taxon>
        <taxon>Basidiomycota</taxon>
        <taxon>Pucciniomycotina</taxon>
        <taxon>Microbotryomycetes</taxon>
        <taxon>Sporidiobolales</taxon>
        <taxon>Sporidiobolaceae</taxon>
        <taxon>Rhodotorula</taxon>
    </lineage>
</organism>
<dbReference type="EMBL" id="SOZI01000119">
    <property type="protein sequence ID" value="TNY18851.1"/>
    <property type="molecule type" value="Genomic_DNA"/>
</dbReference>
<comment type="subcellular location">
    <subcellularLocation>
        <location evidence="1">Membrane</location>
    </subcellularLocation>
</comment>
<accession>A0A5C5FSU4</accession>
<evidence type="ECO:0000256" key="5">
    <source>
        <dbReference type="ARBA" id="ARBA00023136"/>
    </source>
</evidence>
<dbReference type="Proteomes" id="UP000311382">
    <property type="component" value="Unassembled WGS sequence"/>
</dbReference>
<proteinExistence type="inferred from homology"/>
<dbReference type="PANTHER" id="PTHR21659:SF63">
    <property type="entry name" value="PLASMA MEMBRANE PROTEOLIPID PMP3"/>
    <property type="match status" value="1"/>
</dbReference>
<evidence type="ECO:0000256" key="3">
    <source>
        <dbReference type="ARBA" id="ARBA00022692"/>
    </source>
</evidence>
<sequence>MEAAQAKLQKRIPKNRKDLKPDRTHVFHGVIWLLGWLLPPLAVLVRFGVGWDLFINIILTGCGYIPGHGHKYYIQNVRNNKTRARTPRWAIRAGLVKIKDPRAGRHQWAYRYDERVAGAPSPYNDGDADSLRRDSWDGRGPEPEHLQRSAHAKNGNRRHRFSPFADIVDDSEVEGEPQSGLYRSRSNLAPPSRTSSTGTGAAFDPLTDEHFYEQRQEVPPEGLRKPQKKKFGSGLLKNRSRYEQPFDTAGLQASRTRSRTGDGDDE</sequence>
<keyword evidence="4 7" id="KW-1133">Transmembrane helix</keyword>
<dbReference type="AlphaFoldDB" id="A0A5C5FSU4"/>
<dbReference type="PANTHER" id="PTHR21659">
    <property type="entry name" value="HYDROPHOBIC PROTEIN RCI2 LOW TEMPERATURE AND SALT RESPONSIVE PROTEIN LTI6 -RELATED"/>
    <property type="match status" value="1"/>
</dbReference>
<evidence type="ECO:0000256" key="6">
    <source>
        <dbReference type="SAM" id="MobiDB-lite"/>
    </source>
</evidence>
<keyword evidence="5 7" id="KW-0472">Membrane</keyword>
<feature type="compositionally biased region" description="Basic and acidic residues" evidence="6">
    <location>
        <begin position="129"/>
        <end position="147"/>
    </location>
</feature>
<evidence type="ECO:0000256" key="1">
    <source>
        <dbReference type="ARBA" id="ARBA00004370"/>
    </source>
</evidence>
<evidence type="ECO:0000313" key="9">
    <source>
        <dbReference type="Proteomes" id="UP000311382"/>
    </source>
</evidence>
<evidence type="ECO:0000256" key="2">
    <source>
        <dbReference type="ARBA" id="ARBA00009530"/>
    </source>
</evidence>
<feature type="region of interest" description="Disordered" evidence="6">
    <location>
        <begin position="119"/>
        <end position="266"/>
    </location>
</feature>
<evidence type="ECO:0000313" key="8">
    <source>
        <dbReference type="EMBL" id="TNY18851.1"/>
    </source>
</evidence>
<feature type="transmembrane region" description="Helical" evidence="7">
    <location>
        <begin position="26"/>
        <end position="47"/>
    </location>
</feature>
<dbReference type="OrthoDB" id="2152119at2759"/>
<keyword evidence="3 7" id="KW-0812">Transmembrane</keyword>
<protein>
    <submittedName>
        <fullName evidence="8">Uncharacterized protein</fullName>
    </submittedName>
</protein>
<reference evidence="8 9" key="1">
    <citation type="submission" date="2019-03" db="EMBL/GenBank/DDBJ databases">
        <title>Rhodosporidium diobovatum UCD-FST 08-225 genome sequencing, assembly, and annotation.</title>
        <authorList>
            <person name="Fakankun I.U."/>
            <person name="Fristensky B."/>
            <person name="Levin D.B."/>
        </authorList>
    </citation>
    <scope>NUCLEOTIDE SEQUENCE [LARGE SCALE GENOMIC DNA]</scope>
    <source>
        <strain evidence="8 9">UCD-FST 08-225</strain>
    </source>
</reference>
<comment type="caution">
    <text evidence="8">The sequence shown here is derived from an EMBL/GenBank/DDBJ whole genome shotgun (WGS) entry which is preliminary data.</text>
</comment>
<feature type="compositionally biased region" description="Basic residues" evidence="6">
    <location>
        <begin position="148"/>
        <end position="161"/>
    </location>
</feature>
<evidence type="ECO:0000256" key="7">
    <source>
        <dbReference type="SAM" id="Phobius"/>
    </source>
</evidence>
<feature type="compositionally biased region" description="Basic and acidic residues" evidence="6">
    <location>
        <begin position="207"/>
        <end position="224"/>
    </location>
</feature>
<keyword evidence="9" id="KW-1185">Reference proteome</keyword>